<gene>
    <name evidence="2" type="ORF">NPIL_338451</name>
</gene>
<reference evidence="2" key="1">
    <citation type="submission" date="2020-08" db="EMBL/GenBank/DDBJ databases">
        <title>Multicomponent nature underlies the extraordinary mechanical properties of spider dragline silk.</title>
        <authorList>
            <person name="Kono N."/>
            <person name="Nakamura H."/>
            <person name="Mori M."/>
            <person name="Yoshida Y."/>
            <person name="Ohtoshi R."/>
            <person name="Malay A.D."/>
            <person name="Moran D.A.P."/>
            <person name="Tomita M."/>
            <person name="Numata K."/>
            <person name="Arakawa K."/>
        </authorList>
    </citation>
    <scope>NUCLEOTIDE SEQUENCE</scope>
</reference>
<proteinExistence type="predicted"/>
<evidence type="ECO:0000313" key="2">
    <source>
        <dbReference type="EMBL" id="GFT10048.1"/>
    </source>
</evidence>
<dbReference type="EMBL" id="BMAW01008751">
    <property type="protein sequence ID" value="GFT10048.1"/>
    <property type="molecule type" value="Genomic_DNA"/>
</dbReference>
<feature type="compositionally biased region" description="Basic residues" evidence="1">
    <location>
        <begin position="201"/>
        <end position="210"/>
    </location>
</feature>
<accession>A0A8X6TH12</accession>
<keyword evidence="3" id="KW-1185">Reference proteome</keyword>
<sequence>MENSVRSYTPRKSERKSLSLIKVDHEIVNGSGRTSLRNSHCKVDCLTDDSLKIQTRRKTKNTSDCNVNHNNSLFFHTRQSERFNDMKIKPIKGHPTNGSKSNKETNFLMKNTQYKEDCLTAEPNAKQAKTQRQTKPAPVRYGNKIKDKISNKKQSGKPTKSLKTKPIGTSFAKKLKNEEINTSVKNIENDGDSSSASSSPKKSRTRKQTKTLHIPVEHGINYIKDNSLPILKKCKEKSLETSK</sequence>
<protein>
    <submittedName>
        <fullName evidence="2">Uncharacterized protein</fullName>
    </submittedName>
</protein>
<feature type="non-terminal residue" evidence="2">
    <location>
        <position position="243"/>
    </location>
</feature>
<evidence type="ECO:0000313" key="3">
    <source>
        <dbReference type="Proteomes" id="UP000887013"/>
    </source>
</evidence>
<dbReference type="AlphaFoldDB" id="A0A8X6TH12"/>
<comment type="caution">
    <text evidence="2">The sequence shown here is derived from an EMBL/GenBank/DDBJ whole genome shotgun (WGS) entry which is preliminary data.</text>
</comment>
<feature type="region of interest" description="Disordered" evidence="1">
    <location>
        <begin position="122"/>
        <end position="213"/>
    </location>
</feature>
<evidence type="ECO:0000256" key="1">
    <source>
        <dbReference type="SAM" id="MobiDB-lite"/>
    </source>
</evidence>
<dbReference type="Proteomes" id="UP000887013">
    <property type="component" value="Unassembled WGS sequence"/>
</dbReference>
<name>A0A8X6TH12_NEPPI</name>
<organism evidence="2 3">
    <name type="scientific">Nephila pilipes</name>
    <name type="common">Giant wood spider</name>
    <name type="synonym">Nephila maculata</name>
    <dbReference type="NCBI Taxonomy" id="299642"/>
    <lineage>
        <taxon>Eukaryota</taxon>
        <taxon>Metazoa</taxon>
        <taxon>Ecdysozoa</taxon>
        <taxon>Arthropoda</taxon>
        <taxon>Chelicerata</taxon>
        <taxon>Arachnida</taxon>
        <taxon>Araneae</taxon>
        <taxon>Araneomorphae</taxon>
        <taxon>Entelegynae</taxon>
        <taxon>Araneoidea</taxon>
        <taxon>Nephilidae</taxon>
        <taxon>Nephila</taxon>
    </lineage>
</organism>